<comment type="caution">
    <text evidence="8">The sequence shown here is derived from an EMBL/GenBank/DDBJ whole genome shotgun (WGS) entry which is preliminary data.</text>
</comment>
<dbReference type="CDD" id="cd06170">
    <property type="entry name" value="LuxR_C_like"/>
    <property type="match status" value="1"/>
</dbReference>
<evidence type="ECO:0000259" key="7">
    <source>
        <dbReference type="PROSITE" id="PS50110"/>
    </source>
</evidence>
<dbReference type="SMART" id="SM00448">
    <property type="entry name" value="REC"/>
    <property type="match status" value="1"/>
</dbReference>
<dbReference type="InterPro" id="IPR039420">
    <property type="entry name" value="WalR-like"/>
</dbReference>
<evidence type="ECO:0000256" key="4">
    <source>
        <dbReference type="ARBA" id="ARBA00023163"/>
    </source>
</evidence>
<dbReference type="CDD" id="cd17535">
    <property type="entry name" value="REC_NarL-like"/>
    <property type="match status" value="1"/>
</dbReference>
<feature type="domain" description="HTH luxR-type" evidence="6">
    <location>
        <begin position="141"/>
        <end position="206"/>
    </location>
</feature>
<evidence type="ECO:0000256" key="2">
    <source>
        <dbReference type="ARBA" id="ARBA00023015"/>
    </source>
</evidence>
<dbReference type="PROSITE" id="PS50043">
    <property type="entry name" value="HTH_LUXR_2"/>
    <property type="match status" value="1"/>
</dbReference>
<dbReference type="PROSITE" id="PS50110">
    <property type="entry name" value="RESPONSE_REGULATORY"/>
    <property type="match status" value="1"/>
</dbReference>
<evidence type="ECO:0000256" key="5">
    <source>
        <dbReference type="PROSITE-ProRule" id="PRU00169"/>
    </source>
</evidence>
<dbReference type="Pfam" id="PF00072">
    <property type="entry name" value="Response_reg"/>
    <property type="match status" value="1"/>
</dbReference>
<evidence type="ECO:0000313" key="9">
    <source>
        <dbReference type="Proteomes" id="UP000765224"/>
    </source>
</evidence>
<evidence type="ECO:0000256" key="1">
    <source>
        <dbReference type="ARBA" id="ARBA00022553"/>
    </source>
</evidence>
<accession>A0ABS6PFN8</accession>
<dbReference type="SMART" id="SM00421">
    <property type="entry name" value="HTH_LUXR"/>
    <property type="match status" value="1"/>
</dbReference>
<name>A0ABS6PFN8_9PSED</name>
<evidence type="ECO:0000256" key="3">
    <source>
        <dbReference type="ARBA" id="ARBA00023125"/>
    </source>
</evidence>
<reference evidence="8 9" key="1">
    <citation type="submission" date="2021-06" db="EMBL/GenBank/DDBJ databases">
        <title>Updating the genus Pseudomonas: Description of 43 new species and partition of the Pseudomonas putida group.</title>
        <authorList>
            <person name="Girard L."/>
            <person name="Lood C."/>
            <person name="Vandamme P."/>
            <person name="Rokni-Zadeh H."/>
            <person name="Van Noort V."/>
            <person name="Hofte M."/>
            <person name="Lavigne R."/>
            <person name="De Mot R."/>
        </authorList>
    </citation>
    <scope>NUCLEOTIDE SEQUENCE [LARGE SCALE GENOMIC DNA]</scope>
    <source>
        <strain evidence="8 9">COR58</strain>
    </source>
</reference>
<dbReference type="InterPro" id="IPR058245">
    <property type="entry name" value="NreC/VraR/RcsB-like_REC"/>
</dbReference>
<evidence type="ECO:0000259" key="6">
    <source>
        <dbReference type="PROSITE" id="PS50043"/>
    </source>
</evidence>
<dbReference type="Pfam" id="PF00196">
    <property type="entry name" value="GerE"/>
    <property type="match status" value="1"/>
</dbReference>
<keyword evidence="2" id="KW-0805">Transcription regulation</keyword>
<organism evidence="8 9">
    <name type="scientific">Pseudomonas ekonensis</name>
    <dbReference type="NCBI Taxonomy" id="2842353"/>
    <lineage>
        <taxon>Bacteria</taxon>
        <taxon>Pseudomonadati</taxon>
        <taxon>Pseudomonadota</taxon>
        <taxon>Gammaproteobacteria</taxon>
        <taxon>Pseudomonadales</taxon>
        <taxon>Pseudomonadaceae</taxon>
        <taxon>Pseudomonas</taxon>
    </lineage>
</organism>
<dbReference type="Proteomes" id="UP000765224">
    <property type="component" value="Unassembled WGS sequence"/>
</dbReference>
<keyword evidence="3" id="KW-0238">DNA-binding</keyword>
<feature type="domain" description="Response regulatory" evidence="7">
    <location>
        <begin position="3"/>
        <end position="118"/>
    </location>
</feature>
<evidence type="ECO:0000313" key="8">
    <source>
        <dbReference type="EMBL" id="MBV4459290.1"/>
    </source>
</evidence>
<keyword evidence="9" id="KW-1185">Reference proteome</keyword>
<protein>
    <submittedName>
        <fullName evidence="8">Response regulator transcription factor</fullName>
    </submittedName>
</protein>
<keyword evidence="1 5" id="KW-0597">Phosphoprotein</keyword>
<keyword evidence="4" id="KW-0804">Transcription</keyword>
<dbReference type="PANTHER" id="PTHR43214:SF41">
    <property type="entry name" value="NITRATE_NITRITE RESPONSE REGULATOR PROTEIN NARP"/>
    <property type="match status" value="1"/>
</dbReference>
<sequence>MKRALIVDDHPVVGATLGLILESEGFRQVEVVASGVEAVPAIRRHSPELVILDLNLKGMNGLEVLERIRANGLECRVVVFTSHEPAHYQMRCMRAGAMAYVTKSDSLNQLRNAIKAVRSGYTYFPGSTDLAAGSGMLQNNERQLIDLLSDRELHILVQLAQGRANKDIAEGMSLSHKTVSTYKTRLMAKLGVGSLVLLREFALRNQLI</sequence>
<dbReference type="InterPro" id="IPR000792">
    <property type="entry name" value="Tscrpt_reg_LuxR_C"/>
</dbReference>
<dbReference type="InterPro" id="IPR001789">
    <property type="entry name" value="Sig_transdc_resp-reg_receiver"/>
</dbReference>
<dbReference type="PROSITE" id="PS00622">
    <property type="entry name" value="HTH_LUXR_1"/>
    <property type="match status" value="1"/>
</dbReference>
<dbReference type="PANTHER" id="PTHR43214">
    <property type="entry name" value="TWO-COMPONENT RESPONSE REGULATOR"/>
    <property type="match status" value="1"/>
</dbReference>
<dbReference type="RefSeq" id="WP_217892868.1">
    <property type="nucleotide sequence ID" value="NZ_JAHSTS010000002.1"/>
</dbReference>
<feature type="modified residue" description="4-aspartylphosphate" evidence="5">
    <location>
        <position position="53"/>
    </location>
</feature>
<proteinExistence type="predicted"/>
<dbReference type="EMBL" id="JAHSTS010000002">
    <property type="protein sequence ID" value="MBV4459290.1"/>
    <property type="molecule type" value="Genomic_DNA"/>
</dbReference>
<gene>
    <name evidence="8" type="ORF">KVG96_15150</name>
</gene>